<accession>A0ABZ1C9G5</accession>
<protein>
    <submittedName>
        <fullName evidence="2">Cellulase family glycosylhydrolase</fullName>
    </submittedName>
</protein>
<dbReference type="SUPFAM" id="SSF48726">
    <property type="entry name" value="Immunoglobulin"/>
    <property type="match status" value="1"/>
</dbReference>
<keyword evidence="3" id="KW-1185">Reference proteome</keyword>
<feature type="domain" description="Ig-like" evidence="1">
    <location>
        <begin position="379"/>
        <end position="460"/>
    </location>
</feature>
<dbReference type="Gene3D" id="2.60.40.10">
    <property type="entry name" value="Immunoglobulins"/>
    <property type="match status" value="1"/>
</dbReference>
<dbReference type="RefSeq" id="WP_221032449.1">
    <property type="nucleotide sequence ID" value="NZ_CP139781.1"/>
</dbReference>
<dbReference type="Gene3D" id="3.20.20.80">
    <property type="entry name" value="Glycosidases"/>
    <property type="match status" value="1"/>
</dbReference>
<dbReference type="InterPro" id="IPR013783">
    <property type="entry name" value="Ig-like_fold"/>
</dbReference>
<sequence>MKPLRLLLPLVAVCSTCLVGLRAQEITISGTQFLVEGRPIWLNGINAAWIDWNDFGGGRFREFLTVPGDRATRGWDEEIASYAAAGINCARIWIDCDGTHVLRYDSAGNVTGTVDGFIEDVGRLLDIGQRHGVYIMPVLTSFDHAREKNWENTWQNWRDLLANDAKIDTYINNVVIPLVEAYPDHPYLFAWEICNEPEWMYTGSAEQRGTTRERVVAFHARVAAAINQHTSKPVTTGTAGWQWMSDLNGFNGRLYSDASLQAAYDSPDARLDFYQVHYYGWMQSQGASPFDEDHTPSYFLDAELDRPVIIGECPGLAAPTGGALLSVTDAYQAGWANGYAGVMAWSSSGHDGAGTLPEIAVATERMRRKFTDLVAVNRPVIYGQPAAAIVAPGKTVTLEVDARAATPLTYQWSHDGVAIDGTTSATLTLSAVTAATAGNYTVSVSTGNSFTATSQPAEVRVVAPEPGKLKNLSILAHSGAGADVLTAGFVTTGGNAAQLVVRGVAQKLAADFNVGGTMTDPQIALVDPSANTLGGNTDWDAADAALMAELGAFGLDADSGDAVFAGALPVGVPISALVTGEDGGTGIVLVEVYDATAAVTGNRLVNLSARLRVEPNRPATAGFVIDGNVPHQVLIRGAGDSLRALGLTTALTDPSIVVNRTGENPAEIARNLDWGDEGARASMSARGSQIGAFPFNQGSLDAGLLLTLHPGSYTVTLSSANDEGGIALVEVYDLGEP</sequence>
<dbReference type="EMBL" id="CP139781">
    <property type="protein sequence ID" value="WRQ88333.1"/>
    <property type="molecule type" value="Genomic_DNA"/>
</dbReference>
<name>A0ABZ1C9G5_9BACT</name>
<dbReference type="SUPFAM" id="SSF51445">
    <property type="entry name" value="(Trans)glycosidases"/>
    <property type="match status" value="1"/>
</dbReference>
<dbReference type="Proteomes" id="UP000738431">
    <property type="component" value="Chromosome"/>
</dbReference>
<reference evidence="2 3" key="1">
    <citation type="submission" date="2021-08" db="EMBL/GenBank/DDBJ databases">
        <authorList>
            <person name="Zhang D."/>
            <person name="Zhang A."/>
            <person name="Wang L."/>
        </authorList>
    </citation>
    <scope>NUCLEOTIDE SEQUENCE [LARGE SCALE GENOMIC DNA]</scope>
    <source>
        <strain evidence="2 3">WL0086</strain>
    </source>
</reference>
<dbReference type="InterPro" id="IPR003599">
    <property type="entry name" value="Ig_sub"/>
</dbReference>
<dbReference type="PROSITE" id="PS50835">
    <property type="entry name" value="IG_LIKE"/>
    <property type="match status" value="1"/>
</dbReference>
<evidence type="ECO:0000259" key="1">
    <source>
        <dbReference type="PROSITE" id="PS50835"/>
    </source>
</evidence>
<dbReference type="PANTHER" id="PTHR37398:SF3">
    <property type="entry name" value="GLYCOSIDE HYDROLASE FAMILY 5 DOMAIN-CONTAINING PROTEIN"/>
    <property type="match status" value="1"/>
</dbReference>
<dbReference type="Pfam" id="PF13927">
    <property type="entry name" value="Ig_3"/>
    <property type="match status" value="1"/>
</dbReference>
<dbReference type="PANTHER" id="PTHR37398">
    <property type="entry name" value="ENDO-BETA-1,4-MANNANASE"/>
    <property type="match status" value="1"/>
</dbReference>
<dbReference type="SMART" id="SM00409">
    <property type="entry name" value="IG"/>
    <property type="match status" value="1"/>
</dbReference>
<evidence type="ECO:0000313" key="2">
    <source>
        <dbReference type="EMBL" id="WRQ88333.1"/>
    </source>
</evidence>
<gene>
    <name evidence="2" type="ORF">K1X11_002880</name>
</gene>
<organism evidence="2 3">
    <name type="scientific">Actomonas aquatica</name>
    <dbReference type="NCBI Taxonomy" id="2866162"/>
    <lineage>
        <taxon>Bacteria</taxon>
        <taxon>Pseudomonadati</taxon>
        <taxon>Verrucomicrobiota</taxon>
        <taxon>Opitutia</taxon>
        <taxon>Opitutales</taxon>
        <taxon>Opitutaceae</taxon>
        <taxon>Actomonas</taxon>
    </lineage>
</organism>
<dbReference type="InterPro" id="IPR036179">
    <property type="entry name" value="Ig-like_dom_sf"/>
</dbReference>
<proteinExistence type="predicted"/>
<dbReference type="InterPro" id="IPR017853">
    <property type="entry name" value="GH"/>
</dbReference>
<dbReference type="InterPro" id="IPR007110">
    <property type="entry name" value="Ig-like_dom"/>
</dbReference>
<reference evidence="2 3" key="2">
    <citation type="submission" date="2023-12" db="EMBL/GenBank/DDBJ databases">
        <title>Description of an unclassified Opitutus bacterium of Verrucomicrobiota.</title>
        <authorList>
            <person name="Zhang D.-F."/>
        </authorList>
    </citation>
    <scope>NUCLEOTIDE SEQUENCE [LARGE SCALE GENOMIC DNA]</scope>
    <source>
        <strain evidence="2 3">WL0086</strain>
    </source>
</reference>
<evidence type="ECO:0000313" key="3">
    <source>
        <dbReference type="Proteomes" id="UP000738431"/>
    </source>
</evidence>